<reference evidence="2 3" key="1">
    <citation type="submission" date="2015-04" db="EMBL/GenBank/DDBJ databases">
        <authorList>
            <person name="Syromyatnikov M.Y."/>
            <person name="Popov V.N."/>
        </authorList>
    </citation>
    <scope>NUCLEOTIDE SEQUENCE [LARGE SCALE GENOMIC DNA]</scope>
</reference>
<name>A0A1J1IB35_9DIPT</name>
<dbReference type="EMBL" id="CVRI01000047">
    <property type="protein sequence ID" value="CRK97503.1"/>
    <property type="molecule type" value="Genomic_DNA"/>
</dbReference>
<accession>A0A1J1IB35</accession>
<proteinExistence type="predicted"/>
<evidence type="ECO:0000313" key="3">
    <source>
        <dbReference type="Proteomes" id="UP000183832"/>
    </source>
</evidence>
<evidence type="ECO:0000313" key="2">
    <source>
        <dbReference type="EMBL" id="CRK97503.1"/>
    </source>
</evidence>
<protein>
    <submittedName>
        <fullName evidence="2">CLUMA_CG010892, isoform A</fullName>
    </submittedName>
</protein>
<sequence>MDSKALKQLTFQQQPTDEHKQNKLPSKQLSNICFSYLSMWGSQVRSDIRSDDIFRKSSACNAKTSLKM</sequence>
<evidence type="ECO:0000256" key="1">
    <source>
        <dbReference type="SAM" id="MobiDB-lite"/>
    </source>
</evidence>
<feature type="region of interest" description="Disordered" evidence="1">
    <location>
        <begin position="1"/>
        <end position="24"/>
    </location>
</feature>
<organism evidence="2 3">
    <name type="scientific">Clunio marinus</name>
    <dbReference type="NCBI Taxonomy" id="568069"/>
    <lineage>
        <taxon>Eukaryota</taxon>
        <taxon>Metazoa</taxon>
        <taxon>Ecdysozoa</taxon>
        <taxon>Arthropoda</taxon>
        <taxon>Hexapoda</taxon>
        <taxon>Insecta</taxon>
        <taxon>Pterygota</taxon>
        <taxon>Neoptera</taxon>
        <taxon>Endopterygota</taxon>
        <taxon>Diptera</taxon>
        <taxon>Nematocera</taxon>
        <taxon>Chironomoidea</taxon>
        <taxon>Chironomidae</taxon>
        <taxon>Clunio</taxon>
    </lineage>
</organism>
<keyword evidence="3" id="KW-1185">Reference proteome</keyword>
<gene>
    <name evidence="2" type="ORF">CLUMA_CG010892</name>
</gene>
<dbReference type="AlphaFoldDB" id="A0A1J1IB35"/>
<dbReference type="Proteomes" id="UP000183832">
    <property type="component" value="Unassembled WGS sequence"/>
</dbReference>